<reference evidence="2 3" key="1">
    <citation type="journal article" date="2016" name="Nat. Commun.">
        <title>Ectomycorrhizal ecology is imprinted in the genome of the dominant symbiotic fungus Cenococcum geophilum.</title>
        <authorList>
            <consortium name="DOE Joint Genome Institute"/>
            <person name="Peter M."/>
            <person name="Kohler A."/>
            <person name="Ohm R.A."/>
            <person name="Kuo A."/>
            <person name="Krutzmann J."/>
            <person name="Morin E."/>
            <person name="Arend M."/>
            <person name="Barry K.W."/>
            <person name="Binder M."/>
            <person name="Choi C."/>
            <person name="Clum A."/>
            <person name="Copeland A."/>
            <person name="Grisel N."/>
            <person name="Haridas S."/>
            <person name="Kipfer T."/>
            <person name="LaButti K."/>
            <person name="Lindquist E."/>
            <person name="Lipzen A."/>
            <person name="Maire R."/>
            <person name="Meier B."/>
            <person name="Mihaltcheva S."/>
            <person name="Molinier V."/>
            <person name="Murat C."/>
            <person name="Poggeler S."/>
            <person name="Quandt C.A."/>
            <person name="Sperisen C."/>
            <person name="Tritt A."/>
            <person name="Tisserant E."/>
            <person name="Crous P.W."/>
            <person name="Henrissat B."/>
            <person name="Nehls U."/>
            <person name="Egli S."/>
            <person name="Spatafora J.W."/>
            <person name="Grigoriev I.V."/>
            <person name="Martin F.M."/>
        </authorList>
    </citation>
    <scope>NUCLEOTIDE SEQUENCE [LARGE SCALE GENOMIC DNA]</scope>
    <source>
        <strain evidence="2 3">CBS 459.81</strain>
    </source>
</reference>
<organism evidence="2 3">
    <name type="scientific">Lepidopterella palustris CBS 459.81</name>
    <dbReference type="NCBI Taxonomy" id="1314670"/>
    <lineage>
        <taxon>Eukaryota</taxon>
        <taxon>Fungi</taxon>
        <taxon>Dikarya</taxon>
        <taxon>Ascomycota</taxon>
        <taxon>Pezizomycotina</taxon>
        <taxon>Dothideomycetes</taxon>
        <taxon>Pleosporomycetidae</taxon>
        <taxon>Mytilinidiales</taxon>
        <taxon>Argynnaceae</taxon>
        <taxon>Lepidopterella</taxon>
    </lineage>
</organism>
<dbReference type="PANTHER" id="PTHR36124">
    <property type="match status" value="1"/>
</dbReference>
<accession>A0A8E2JFE0</accession>
<dbReference type="PANTHER" id="PTHR36124:SF1">
    <property type="entry name" value="ER-BOUND OXYGENASE MPAB_MPAB'_RUBBER OXYGENASE CATALYTIC DOMAIN-CONTAINING PROTEIN"/>
    <property type="match status" value="1"/>
</dbReference>
<evidence type="ECO:0008006" key="4">
    <source>
        <dbReference type="Google" id="ProtNLM"/>
    </source>
</evidence>
<dbReference type="InterPro" id="IPR046366">
    <property type="entry name" value="MPAB"/>
</dbReference>
<dbReference type="GO" id="GO:0016491">
    <property type="term" value="F:oxidoreductase activity"/>
    <property type="evidence" value="ECO:0007669"/>
    <property type="project" value="InterPro"/>
</dbReference>
<dbReference type="EMBL" id="KV744952">
    <property type="protein sequence ID" value="OCK80615.1"/>
    <property type="molecule type" value="Genomic_DNA"/>
</dbReference>
<evidence type="ECO:0000256" key="1">
    <source>
        <dbReference type="SAM" id="Phobius"/>
    </source>
</evidence>
<keyword evidence="3" id="KW-1185">Reference proteome</keyword>
<evidence type="ECO:0000313" key="3">
    <source>
        <dbReference type="Proteomes" id="UP000250266"/>
    </source>
</evidence>
<keyword evidence="1" id="KW-0812">Transmembrane</keyword>
<gene>
    <name evidence="2" type="ORF">K432DRAFT_297294</name>
</gene>
<dbReference type="Proteomes" id="UP000250266">
    <property type="component" value="Unassembled WGS sequence"/>
</dbReference>
<feature type="transmembrane region" description="Helical" evidence="1">
    <location>
        <begin position="6"/>
        <end position="27"/>
    </location>
</feature>
<dbReference type="OrthoDB" id="545169at2759"/>
<dbReference type="AlphaFoldDB" id="A0A8E2JFE0"/>
<protein>
    <recommendedName>
        <fullName evidence="4">ER-bound oxygenase mpaB/mpaB'/Rubber oxygenase catalytic domain-containing protein</fullName>
    </recommendedName>
</protein>
<keyword evidence="1" id="KW-0472">Membrane</keyword>
<keyword evidence="1" id="KW-1133">Transmembrane helix</keyword>
<name>A0A8E2JFE0_9PEZI</name>
<sequence>MISGNLPSWPITTLGLIFSYSILCRFLRFRRMRRKHAQYPYATRESYAKMTADDAFEIAKYCFTLEFPFTTEKAAQFALFRSAITFVATCLYNDITYGIPSISKLLCETQQLSEPVHASKRYADTVILINEFILHPPTSDRAISAISRMNYLHSVYQKAGKISNDDMLYTLSLFILETYRFIKLYEWRCLTPMEVCAIGTHWKNIGDAMGISFAPLDSGPSNFSDGLMFTYELRRWAESYEREYMVPSNWNHKLANETVAILIYNIPGFLKAPAKKVVAALMDERLRKAMMFPEPPRSYVAAVHALIAVRSFFLRNFALPRPYFLRFTALSEQPDKETGRYHRLFYETEPWYIPETLYTRYSPSAWLRWIAGRPIPGGQKYKPEGYHMHEIGPSKMEGKGMEAYEEGKERLLKQGRGKCPFAFAGA</sequence>
<proteinExistence type="predicted"/>
<evidence type="ECO:0000313" key="2">
    <source>
        <dbReference type="EMBL" id="OCK80615.1"/>
    </source>
</evidence>